<evidence type="ECO:0000259" key="6">
    <source>
        <dbReference type="Pfam" id="PF03328"/>
    </source>
</evidence>
<dbReference type="EC" id="4.1.3.34" evidence="7"/>
<evidence type="ECO:0000313" key="8">
    <source>
        <dbReference type="Proteomes" id="UP000217954"/>
    </source>
</evidence>
<reference evidence="7 8" key="2">
    <citation type="journal article" date="2017" name="Int. J. Syst. Evol. Microbiol.">
        <title>Mycobacterium stephanolepidis sp. nov., a rapidly growing species related to Mycobacterium chelonae, isolated from marine teleost fish, Stephanolepis cirrhifer.</title>
        <authorList>
            <person name="Fukano H."/>
            <person name="Wada S."/>
            <person name="Kurata O."/>
            <person name="Katayama K."/>
            <person name="Fujiwara N."/>
            <person name="Hoshino Y."/>
        </authorList>
    </citation>
    <scope>NUCLEOTIDE SEQUENCE [LARGE SCALE GENOMIC DNA]</scope>
    <source>
        <strain evidence="7 8">NJB0901</strain>
    </source>
</reference>
<dbReference type="PIRSF" id="PIRSF015582">
    <property type="entry name" value="Cit_lyase_B"/>
    <property type="match status" value="1"/>
</dbReference>
<dbReference type="GO" id="GO:0006107">
    <property type="term" value="P:oxaloacetate metabolic process"/>
    <property type="evidence" value="ECO:0007669"/>
    <property type="project" value="TreeGrafter"/>
</dbReference>
<dbReference type="Pfam" id="PF03328">
    <property type="entry name" value="HpcH_HpaI"/>
    <property type="match status" value="1"/>
</dbReference>
<feature type="binding site" evidence="5">
    <location>
        <position position="118"/>
    </location>
    <ligand>
        <name>Mg(2+)</name>
        <dbReference type="ChEBI" id="CHEBI:18420"/>
    </ligand>
</feature>
<proteinExistence type="predicted"/>
<dbReference type="SUPFAM" id="SSF51621">
    <property type="entry name" value="Phosphoenolpyruvate/pyruvate domain"/>
    <property type="match status" value="1"/>
</dbReference>
<dbReference type="PANTHER" id="PTHR32308:SF0">
    <property type="entry name" value="HPCH_HPAI ALDOLASE_CITRATE LYASE DOMAIN-CONTAINING PROTEIN"/>
    <property type="match status" value="1"/>
</dbReference>
<feature type="binding site" evidence="5">
    <location>
        <position position="144"/>
    </location>
    <ligand>
        <name>Mg(2+)</name>
        <dbReference type="ChEBI" id="CHEBI:18420"/>
    </ligand>
</feature>
<evidence type="ECO:0000256" key="4">
    <source>
        <dbReference type="PIRSR" id="PIRSR015582-1"/>
    </source>
</evidence>
<accession>A0A1Z4EYE7</accession>
<dbReference type="KEGG" id="mste:MSTE_02643"/>
<dbReference type="InterPro" id="IPR015813">
    <property type="entry name" value="Pyrv/PenolPyrv_kinase-like_dom"/>
</dbReference>
<dbReference type="InterPro" id="IPR011206">
    <property type="entry name" value="Citrate_lyase_beta/mcl1/mcl2"/>
</dbReference>
<dbReference type="GO" id="GO:0000287">
    <property type="term" value="F:magnesium ion binding"/>
    <property type="evidence" value="ECO:0007669"/>
    <property type="project" value="TreeGrafter"/>
</dbReference>
<dbReference type="EMBL" id="AP018165">
    <property type="protein sequence ID" value="BAX97952.1"/>
    <property type="molecule type" value="Genomic_DNA"/>
</dbReference>
<dbReference type="RefSeq" id="WP_096501769.1">
    <property type="nucleotide sequence ID" value="NZ_AP018165.1"/>
</dbReference>
<dbReference type="AlphaFoldDB" id="A0A1Z4EYE7"/>
<organism evidence="7 8">
    <name type="scientific">[Mycobacterium] stephanolepidis</name>
    <dbReference type="NCBI Taxonomy" id="1520670"/>
    <lineage>
        <taxon>Bacteria</taxon>
        <taxon>Bacillati</taxon>
        <taxon>Actinomycetota</taxon>
        <taxon>Actinomycetes</taxon>
        <taxon>Mycobacteriales</taxon>
        <taxon>Mycobacteriaceae</taxon>
        <taxon>Mycobacteroides</taxon>
    </lineage>
</organism>
<feature type="binding site" evidence="4">
    <location>
        <position position="118"/>
    </location>
    <ligand>
        <name>substrate</name>
    </ligand>
</feature>
<keyword evidence="2 5" id="KW-0479">Metal-binding</keyword>
<feature type="domain" description="HpcH/HpaI aldolase/citrate lyase" evidence="6">
    <location>
        <begin position="8"/>
        <end position="214"/>
    </location>
</feature>
<protein>
    <submittedName>
        <fullName evidence="7">Citryl-CoA lyase</fullName>
        <ecNumber evidence="7">4.1.3.34</ecNumber>
    </submittedName>
</protein>
<evidence type="ECO:0000256" key="5">
    <source>
        <dbReference type="PIRSR" id="PIRSR015582-2"/>
    </source>
</evidence>
<dbReference type="GO" id="GO:0008816">
    <property type="term" value="F:citryl-CoA lyase activity"/>
    <property type="evidence" value="ECO:0007669"/>
    <property type="project" value="UniProtKB-EC"/>
</dbReference>
<evidence type="ECO:0000256" key="1">
    <source>
        <dbReference type="ARBA" id="ARBA00001946"/>
    </source>
</evidence>
<gene>
    <name evidence="7" type="ORF">MSTE_02643</name>
</gene>
<feature type="binding site" evidence="4">
    <location>
        <position position="64"/>
    </location>
    <ligand>
        <name>substrate</name>
    </ligand>
</feature>
<name>A0A1Z4EYE7_9MYCO</name>
<keyword evidence="3 5" id="KW-0460">Magnesium</keyword>
<evidence type="ECO:0000256" key="2">
    <source>
        <dbReference type="ARBA" id="ARBA00022723"/>
    </source>
</evidence>
<reference evidence="8" key="1">
    <citation type="journal article" date="2017" name="Genome Announc.">
        <title>Complete Genome Sequence of Mycobacterium stephanolepidis.</title>
        <authorList>
            <person name="Fukano H."/>
            <person name="Yoshida M."/>
            <person name="Katayama Y."/>
            <person name="Omatsu T."/>
            <person name="Mizutani T."/>
            <person name="Kurata O."/>
            <person name="Wada S."/>
            <person name="Hoshino Y."/>
        </authorList>
    </citation>
    <scope>NUCLEOTIDE SEQUENCE [LARGE SCALE GENOMIC DNA]</scope>
    <source>
        <strain evidence="8">NJB0901</strain>
    </source>
</reference>
<dbReference type="Proteomes" id="UP000217954">
    <property type="component" value="Chromosome"/>
</dbReference>
<evidence type="ECO:0000256" key="3">
    <source>
        <dbReference type="ARBA" id="ARBA00022842"/>
    </source>
</evidence>
<comment type="cofactor">
    <cofactor evidence="1">
        <name>Mg(2+)</name>
        <dbReference type="ChEBI" id="CHEBI:18420"/>
    </cofactor>
</comment>
<keyword evidence="8" id="KW-1185">Reference proteome</keyword>
<dbReference type="Gene3D" id="3.20.20.60">
    <property type="entry name" value="Phosphoenolpyruvate-binding domains"/>
    <property type="match status" value="1"/>
</dbReference>
<dbReference type="InterPro" id="IPR005000">
    <property type="entry name" value="Aldolase/citrate-lyase_domain"/>
</dbReference>
<dbReference type="OrthoDB" id="4322898at2"/>
<dbReference type="InterPro" id="IPR040442">
    <property type="entry name" value="Pyrv_kinase-like_dom_sf"/>
</dbReference>
<keyword evidence="7" id="KW-0456">Lyase</keyword>
<evidence type="ECO:0000313" key="7">
    <source>
        <dbReference type="EMBL" id="BAX97952.1"/>
    </source>
</evidence>
<dbReference type="PANTHER" id="PTHR32308">
    <property type="entry name" value="LYASE BETA SUBUNIT, PUTATIVE (AFU_ORTHOLOGUE AFUA_4G13030)-RELATED"/>
    <property type="match status" value="1"/>
</dbReference>
<sequence length="278" mass="29332">MTSGTAHRSWLYVPGDRGDRFPKAAGSGADVVICDLEDAVAQADKNSARDAVAEWLRDNRAAVRVNGIDTPWHADDIAAVTDAPGLRAVIVPKSAHPDQIAEVSHSLGGHIPLVPLIESAAGVSNASAIAASSNVSTLAFGSIDFALDLGIDGVEEDEQALLYARSVLVIACRQTDIGAPIDGVTVTLTDPDVVRHDAERARRLGFAGKQCIHPRQIATVNAVFTPSLEAVARARDIVEAARKAHGSAVELDGQMIDKPRIDQAHRILDTAEIRGALN</sequence>